<gene>
    <name evidence="2" type="ORF">BE08_21175</name>
</gene>
<comment type="caution">
    <text evidence="2">The sequence shown here is derived from an EMBL/GenBank/DDBJ whole genome shotgun (WGS) entry which is preliminary data.</text>
</comment>
<proteinExistence type="predicted"/>
<evidence type="ECO:0008006" key="4">
    <source>
        <dbReference type="Google" id="ProtNLM"/>
    </source>
</evidence>
<organism evidence="2 3">
    <name type="scientific">Sorangium cellulosum</name>
    <name type="common">Polyangium cellulosum</name>
    <dbReference type="NCBI Taxonomy" id="56"/>
    <lineage>
        <taxon>Bacteria</taxon>
        <taxon>Pseudomonadati</taxon>
        <taxon>Myxococcota</taxon>
        <taxon>Polyangia</taxon>
        <taxon>Polyangiales</taxon>
        <taxon>Polyangiaceae</taxon>
        <taxon>Sorangium</taxon>
    </lineage>
</organism>
<feature type="chain" id="PRO_5007565941" description="Secreted protein" evidence="1">
    <location>
        <begin position="25"/>
        <end position="171"/>
    </location>
</feature>
<dbReference type="EMBL" id="JELY01001610">
    <property type="protein sequence ID" value="KYF55178.1"/>
    <property type="molecule type" value="Genomic_DNA"/>
</dbReference>
<keyword evidence="1" id="KW-0732">Signal</keyword>
<name>A0A150PIC0_SORCE</name>
<feature type="signal peptide" evidence="1">
    <location>
        <begin position="1"/>
        <end position="24"/>
    </location>
</feature>
<sequence length="171" mass="17846">MKIISMFTRIMTLGGLGLVVAACAVDRAGEGPTDSSAAEESAAMLAPQEAGAKEQLDIALEESGLTEAELIDYAIQAEAERSCDDTRLIVEEIHSDGAQRVRAELPIEEAAIAASASAGPCPATCTICGGDCLFGGVVRKAGKVVWDGASCWCQGTIYPWDYWNSCAPSCP</sequence>
<evidence type="ECO:0000313" key="2">
    <source>
        <dbReference type="EMBL" id="KYF55178.1"/>
    </source>
</evidence>
<evidence type="ECO:0000313" key="3">
    <source>
        <dbReference type="Proteomes" id="UP000075420"/>
    </source>
</evidence>
<reference evidence="2 3" key="1">
    <citation type="submission" date="2014-02" db="EMBL/GenBank/DDBJ databases">
        <title>The small core and large imbalanced accessory genome model reveals a collaborative survival strategy of Sorangium cellulosum strains in nature.</title>
        <authorList>
            <person name="Han K."/>
            <person name="Peng R."/>
            <person name="Blom J."/>
            <person name="Li Y.-Z."/>
        </authorList>
    </citation>
    <scope>NUCLEOTIDE SEQUENCE [LARGE SCALE GENOMIC DNA]</scope>
    <source>
        <strain evidence="2 3">So0157-25</strain>
    </source>
</reference>
<evidence type="ECO:0000256" key="1">
    <source>
        <dbReference type="SAM" id="SignalP"/>
    </source>
</evidence>
<dbReference type="AlphaFoldDB" id="A0A150PIC0"/>
<dbReference type="PROSITE" id="PS51257">
    <property type="entry name" value="PROKAR_LIPOPROTEIN"/>
    <property type="match status" value="1"/>
</dbReference>
<protein>
    <recommendedName>
        <fullName evidence="4">Secreted protein</fullName>
    </recommendedName>
</protein>
<dbReference type="Proteomes" id="UP000075420">
    <property type="component" value="Unassembled WGS sequence"/>
</dbReference>
<accession>A0A150PIC0</accession>